<dbReference type="EMBL" id="JAQLOI010000001">
    <property type="protein sequence ID" value="MDB1122667.1"/>
    <property type="molecule type" value="Genomic_DNA"/>
</dbReference>
<feature type="signal peptide" evidence="1">
    <location>
        <begin position="1"/>
        <end position="18"/>
    </location>
</feature>
<evidence type="ECO:0008006" key="4">
    <source>
        <dbReference type="Google" id="ProtNLM"/>
    </source>
</evidence>
<reference evidence="2 3" key="1">
    <citation type="submission" date="2023-01" db="EMBL/GenBank/DDBJ databases">
        <title>Vibrio sp. KJ40-1 sp.nov, isolated from marine algae.</title>
        <authorList>
            <person name="Butt M."/>
            <person name="Kim J.M.J."/>
            <person name="Jeon C.O.C."/>
        </authorList>
    </citation>
    <scope>NUCLEOTIDE SEQUENCE [LARGE SCALE GENOMIC DNA]</scope>
    <source>
        <strain evidence="2 3">KJ40-1</strain>
    </source>
</reference>
<evidence type="ECO:0000313" key="2">
    <source>
        <dbReference type="EMBL" id="MDB1122667.1"/>
    </source>
</evidence>
<dbReference type="PROSITE" id="PS51257">
    <property type="entry name" value="PROKAR_LIPOPROTEIN"/>
    <property type="match status" value="1"/>
</dbReference>
<keyword evidence="1" id="KW-0732">Signal</keyword>
<evidence type="ECO:0000256" key="1">
    <source>
        <dbReference type="SAM" id="SignalP"/>
    </source>
</evidence>
<comment type="caution">
    <text evidence="2">The sequence shown here is derived from an EMBL/GenBank/DDBJ whole genome shotgun (WGS) entry which is preliminary data.</text>
</comment>
<name>A0ABT4YM93_9VIBR</name>
<feature type="chain" id="PRO_5047255560" description="Lipoprotein" evidence="1">
    <location>
        <begin position="19"/>
        <end position="342"/>
    </location>
</feature>
<dbReference type="Proteomes" id="UP001210678">
    <property type="component" value="Unassembled WGS sequence"/>
</dbReference>
<organism evidence="2 3">
    <name type="scientific">Vibrio algarum</name>
    <dbReference type="NCBI Taxonomy" id="3020714"/>
    <lineage>
        <taxon>Bacteria</taxon>
        <taxon>Pseudomonadati</taxon>
        <taxon>Pseudomonadota</taxon>
        <taxon>Gammaproteobacteria</taxon>
        <taxon>Vibrionales</taxon>
        <taxon>Vibrionaceae</taxon>
        <taxon>Vibrio</taxon>
    </lineage>
</organism>
<keyword evidence="3" id="KW-1185">Reference proteome</keyword>
<dbReference type="RefSeq" id="WP_272132593.1">
    <property type="nucleotide sequence ID" value="NZ_JAQLOI010000001.1"/>
</dbReference>
<evidence type="ECO:0000313" key="3">
    <source>
        <dbReference type="Proteomes" id="UP001210678"/>
    </source>
</evidence>
<protein>
    <recommendedName>
        <fullName evidence="4">Lipoprotein</fullName>
    </recommendedName>
</protein>
<proteinExistence type="predicted"/>
<gene>
    <name evidence="2" type="ORF">PGX00_02625</name>
</gene>
<accession>A0ABT4YM93</accession>
<sequence>MKLLPISVLLVLASFLQACSSSPENTIATQKSDTPVSLNQEAVTPLAPTFIMRGILTVGHETRSFIPCESNQQYWIDMDSESLAKAMTLSREPYQPIYAELIGHLKETSDAGFDQDFAARFVISGINFITTENIKRCEQPFRSTKAFGNEPFWSMEFSDDKTLYQQFGADERGFSLSSTRLTPSERKYHFGQGQLTITKDYCNDSMSDSIYGWSATFKDDDGEKRGCATLANKDATLNWATKYTASSTKSTGFSIELDLSSDHTATTTYSYTTGLPLKESGYWQQLNDKQVQVVMTHHQGQRIVAERIFTLQGDQIVATHEKVNGNLYPIANDGLILYKEKP</sequence>